<dbReference type="PRINTS" id="PR00364">
    <property type="entry name" value="DISEASERSIST"/>
</dbReference>
<dbReference type="SUPFAM" id="SSF52540">
    <property type="entry name" value="P-loop containing nucleoside triphosphate hydrolases"/>
    <property type="match status" value="1"/>
</dbReference>
<dbReference type="GO" id="GO:0009626">
    <property type="term" value="P:plant-type hypersensitive response"/>
    <property type="evidence" value="ECO:0007669"/>
    <property type="project" value="UniProtKB-ARBA"/>
</dbReference>
<proteinExistence type="predicted"/>
<accession>A0AAV8CUL8</accession>
<dbReference type="InterPro" id="IPR002182">
    <property type="entry name" value="NB-ARC"/>
</dbReference>
<comment type="caution">
    <text evidence="6">The sequence shown here is derived from an EMBL/GenBank/DDBJ whole genome shotgun (WGS) entry which is preliminary data.</text>
</comment>
<dbReference type="InterPro" id="IPR027417">
    <property type="entry name" value="P-loop_NTPase"/>
</dbReference>
<dbReference type="Gene3D" id="1.10.10.10">
    <property type="entry name" value="Winged helix-like DNA-binding domain superfamily/Winged helix DNA-binding domain"/>
    <property type="match status" value="1"/>
</dbReference>
<dbReference type="InterPro" id="IPR036388">
    <property type="entry name" value="WH-like_DNA-bd_sf"/>
</dbReference>
<organism evidence="6 7">
    <name type="scientific">Rhynchospora pubera</name>
    <dbReference type="NCBI Taxonomy" id="906938"/>
    <lineage>
        <taxon>Eukaryota</taxon>
        <taxon>Viridiplantae</taxon>
        <taxon>Streptophyta</taxon>
        <taxon>Embryophyta</taxon>
        <taxon>Tracheophyta</taxon>
        <taxon>Spermatophyta</taxon>
        <taxon>Magnoliopsida</taxon>
        <taxon>Liliopsida</taxon>
        <taxon>Poales</taxon>
        <taxon>Cyperaceae</taxon>
        <taxon>Cyperoideae</taxon>
        <taxon>Rhynchosporeae</taxon>
        <taxon>Rhynchospora</taxon>
    </lineage>
</organism>
<dbReference type="GO" id="GO:0002758">
    <property type="term" value="P:innate immune response-activating signaling pathway"/>
    <property type="evidence" value="ECO:0007669"/>
    <property type="project" value="UniProtKB-ARBA"/>
</dbReference>
<dbReference type="EMBL" id="JAMFTS010000004">
    <property type="protein sequence ID" value="KAJ4757808.1"/>
    <property type="molecule type" value="Genomic_DNA"/>
</dbReference>
<dbReference type="PANTHER" id="PTHR23155">
    <property type="entry name" value="DISEASE RESISTANCE PROTEIN RP"/>
    <property type="match status" value="1"/>
</dbReference>
<dbReference type="GO" id="GO:0043531">
    <property type="term" value="F:ADP binding"/>
    <property type="evidence" value="ECO:0007669"/>
    <property type="project" value="InterPro"/>
</dbReference>
<keyword evidence="2" id="KW-0611">Plant defense</keyword>
<dbReference type="Gene3D" id="3.40.50.300">
    <property type="entry name" value="P-loop containing nucleotide triphosphate hydrolases"/>
    <property type="match status" value="1"/>
</dbReference>
<gene>
    <name evidence="6" type="ORF">LUZ62_068183</name>
</gene>
<evidence type="ECO:0000313" key="7">
    <source>
        <dbReference type="Proteomes" id="UP001140206"/>
    </source>
</evidence>
<evidence type="ECO:0000259" key="3">
    <source>
        <dbReference type="Pfam" id="PF00931"/>
    </source>
</evidence>
<dbReference type="GO" id="GO:0042742">
    <property type="term" value="P:defense response to bacterium"/>
    <property type="evidence" value="ECO:0007669"/>
    <property type="project" value="UniProtKB-ARBA"/>
</dbReference>
<dbReference type="Proteomes" id="UP001140206">
    <property type="component" value="Chromosome 4"/>
</dbReference>
<protein>
    <submittedName>
        <fullName evidence="6">Disease resistance protein (CC-NBS-LRR class) family</fullName>
    </submittedName>
</protein>
<dbReference type="InterPro" id="IPR042197">
    <property type="entry name" value="Apaf_helical"/>
</dbReference>
<keyword evidence="7" id="KW-1185">Reference proteome</keyword>
<dbReference type="FunFam" id="1.10.10.10:FF:000322">
    <property type="entry name" value="Probable disease resistance protein At1g63360"/>
    <property type="match status" value="1"/>
</dbReference>
<dbReference type="SUPFAM" id="SSF52058">
    <property type="entry name" value="L domain-like"/>
    <property type="match status" value="1"/>
</dbReference>
<evidence type="ECO:0000313" key="6">
    <source>
        <dbReference type="EMBL" id="KAJ4757808.1"/>
    </source>
</evidence>
<dbReference type="Gene3D" id="1.10.8.430">
    <property type="entry name" value="Helical domain of apoptotic protease-activating factors"/>
    <property type="match status" value="1"/>
</dbReference>
<dbReference type="InterPro" id="IPR058922">
    <property type="entry name" value="WHD_DRP"/>
</dbReference>
<evidence type="ECO:0000259" key="4">
    <source>
        <dbReference type="Pfam" id="PF23559"/>
    </source>
</evidence>
<keyword evidence="1" id="KW-0677">Repeat</keyword>
<dbReference type="PANTHER" id="PTHR23155:SF1185">
    <property type="entry name" value="DISEASE RESISTANCE RPP8-LIKE PROTEIN 3-RELATED"/>
    <property type="match status" value="1"/>
</dbReference>
<dbReference type="InterPro" id="IPR055414">
    <property type="entry name" value="LRR_R13L4/SHOC2-like"/>
</dbReference>
<dbReference type="AlphaFoldDB" id="A0AAV8CUL8"/>
<reference evidence="6" key="1">
    <citation type="submission" date="2022-08" db="EMBL/GenBank/DDBJ databases">
        <authorList>
            <person name="Marques A."/>
        </authorList>
    </citation>
    <scope>NUCLEOTIDE SEQUENCE</scope>
    <source>
        <strain evidence="6">RhyPub2mFocal</strain>
        <tissue evidence="6">Leaves</tissue>
    </source>
</reference>
<evidence type="ECO:0000259" key="5">
    <source>
        <dbReference type="Pfam" id="PF23598"/>
    </source>
</evidence>
<dbReference type="Pfam" id="PF23559">
    <property type="entry name" value="WHD_DRP"/>
    <property type="match status" value="1"/>
</dbReference>
<feature type="domain" description="Disease resistance protein winged helix" evidence="4">
    <location>
        <begin position="358"/>
        <end position="429"/>
    </location>
</feature>
<name>A0AAV8CUL8_9POAL</name>
<dbReference type="InterPro" id="IPR032675">
    <property type="entry name" value="LRR_dom_sf"/>
</dbReference>
<dbReference type="InterPro" id="IPR044974">
    <property type="entry name" value="Disease_R_plants"/>
</dbReference>
<dbReference type="Pfam" id="PF23598">
    <property type="entry name" value="LRR_14"/>
    <property type="match status" value="1"/>
</dbReference>
<dbReference type="Pfam" id="PF00931">
    <property type="entry name" value="NB-ARC"/>
    <property type="match status" value="1"/>
</dbReference>
<evidence type="ECO:0000256" key="2">
    <source>
        <dbReference type="ARBA" id="ARBA00022821"/>
    </source>
</evidence>
<feature type="domain" description="NB-ARC" evidence="3">
    <location>
        <begin position="106"/>
        <end position="274"/>
    </location>
</feature>
<dbReference type="FunFam" id="3.40.50.300:FF:001091">
    <property type="entry name" value="Probable disease resistance protein At1g61300"/>
    <property type="match status" value="1"/>
</dbReference>
<sequence>MKEVRDLAYWIEDAIDTFLLTVPEKKPGKRAAVRRLFLKTKKLSAVHMLGDEINKIEARIKEIEESRVRYGINNLGEGVDGESGQPVKRIVLPDVDEEGIVGFEADRDEILSLLLDKKNKRRSVISIVGQGGLGKTTLARKVYNSGVVKQKFPIRLWVVISQKFNSIDILGKIADEFKIEPPRNFNDYDRLTKLRRSLQETKYLIILDDIWGEEFWKQIEEVIPDERNGSRILITTRFEKVAVAADPVSVPYKLPVLNEESSLKLFFKKALPNSNMNERYSDDLYDISKKIAKRCGGLPLALRVLGGLLSTKPAASWRAEMEKLDWGNDGEECSAIIGTSYDNLPFALKSCFMYFAAFPEDYEIDARSLLWMWVAEGFIPHRENKTLEDTAEMFLEDLAQRSMIQVWKRDYCGGFIEICRIHDLLHDLATRKARENFLVAFPKVDGVRRLAIHDIEPSDELMASAHSNLRSLWCLRRAPNISQFTHLKVLRTRSADYKPDKFGRLSLLRYVDFGFLNVLEVDKNCFGKFIGGMRFLQTLDLRLCMVKLPDFVWNIKLRHVLLPPWSLGPPPKIDLTNLQTLTGVDLPRESWVAQGSPKLPNVKYLVMYVPRAQGRVQWDAIVPLLNTMKYLVVLDLRGPDIPLKIIDMRHFLFHCRLTDLTLNDTRDDEDEEQRAQPDYPQTPNKIVLDDGMLPKYLIKLDLENIEFWKDPFLVLEKLENLRYLSLNGSKLLRRLCCSTRGFGKLEELELINLTGLEEWEIEKGAMPMLKKLFVFRCHALHVPLGLQYLTVLHLLNWPCNQTSGTDKNKIRSICKHVPSLYIE</sequence>
<dbReference type="Gene3D" id="3.80.10.10">
    <property type="entry name" value="Ribonuclease Inhibitor"/>
    <property type="match status" value="1"/>
</dbReference>
<evidence type="ECO:0000256" key="1">
    <source>
        <dbReference type="ARBA" id="ARBA00022737"/>
    </source>
</evidence>
<feature type="domain" description="Disease resistance R13L4/SHOC-2-like LRR" evidence="5">
    <location>
        <begin position="478"/>
        <end position="802"/>
    </location>
</feature>